<feature type="region of interest" description="Disordered" evidence="1">
    <location>
        <begin position="67"/>
        <end position="120"/>
    </location>
</feature>
<dbReference type="EMBL" id="CVQH01015224">
    <property type="protein sequence ID" value="CRK23104.1"/>
    <property type="molecule type" value="Genomic_DNA"/>
</dbReference>
<dbReference type="STRING" id="100787.A0A0G4LMD2"/>
<feature type="region of interest" description="Disordered" evidence="1">
    <location>
        <begin position="1"/>
        <end position="37"/>
    </location>
</feature>
<feature type="compositionally biased region" description="Basic and acidic residues" evidence="1">
    <location>
        <begin position="72"/>
        <end position="95"/>
    </location>
</feature>
<organism evidence="2 3">
    <name type="scientific">Verticillium longisporum</name>
    <name type="common">Verticillium dahliae var. longisporum</name>
    <dbReference type="NCBI Taxonomy" id="100787"/>
    <lineage>
        <taxon>Eukaryota</taxon>
        <taxon>Fungi</taxon>
        <taxon>Dikarya</taxon>
        <taxon>Ascomycota</taxon>
        <taxon>Pezizomycotina</taxon>
        <taxon>Sordariomycetes</taxon>
        <taxon>Hypocreomycetidae</taxon>
        <taxon>Glomerellales</taxon>
        <taxon>Plectosphaerellaceae</taxon>
        <taxon>Verticillium</taxon>
    </lineage>
</organism>
<dbReference type="AlphaFoldDB" id="A0A0G4LMD2"/>
<evidence type="ECO:0000313" key="3">
    <source>
        <dbReference type="Proteomes" id="UP000044602"/>
    </source>
</evidence>
<keyword evidence="3" id="KW-1185">Reference proteome</keyword>
<proteinExistence type="predicted"/>
<evidence type="ECO:0000313" key="2">
    <source>
        <dbReference type="EMBL" id="CRK23104.1"/>
    </source>
</evidence>
<reference evidence="2 3" key="1">
    <citation type="submission" date="2015-05" db="EMBL/GenBank/DDBJ databases">
        <authorList>
            <person name="Wang D.B."/>
            <person name="Wang M."/>
        </authorList>
    </citation>
    <scope>NUCLEOTIDE SEQUENCE [LARGE SCALE GENOMIC DNA]</scope>
    <source>
        <strain evidence="2">VL1</strain>
    </source>
</reference>
<feature type="compositionally biased region" description="Polar residues" evidence="1">
    <location>
        <begin position="1"/>
        <end position="11"/>
    </location>
</feature>
<dbReference type="Proteomes" id="UP000044602">
    <property type="component" value="Unassembled WGS sequence"/>
</dbReference>
<protein>
    <submittedName>
        <fullName evidence="2">Uncharacterized protein</fullName>
    </submittedName>
</protein>
<feature type="compositionally biased region" description="Basic and acidic residues" evidence="1">
    <location>
        <begin position="104"/>
        <end position="120"/>
    </location>
</feature>
<evidence type="ECO:0000256" key="1">
    <source>
        <dbReference type="SAM" id="MobiDB-lite"/>
    </source>
</evidence>
<feature type="compositionally biased region" description="Basic and acidic residues" evidence="1">
    <location>
        <begin position="26"/>
        <end position="37"/>
    </location>
</feature>
<accession>A0A0G4LMD2</accession>
<sequence length="120" mass="13032">MSQERTITNRTPPIKANTGDCVGPHGTDEKQRGDRDEHAVGCDAVAAALSLSWNDKWARSSVIIHGPVGVDSKPKLRDGQNNEERGKAMHGKPRETGTTSVAARLRDLDGEEEFPKSAEE</sequence>
<gene>
    <name evidence="2" type="ORF">BN1708_013615</name>
</gene>
<name>A0A0G4LMD2_VERLO</name>